<dbReference type="AlphaFoldDB" id="A0A1H8J0X0"/>
<protein>
    <submittedName>
        <fullName evidence="1">Uncharacterized protein</fullName>
    </submittedName>
</protein>
<proteinExistence type="predicted"/>
<dbReference type="EMBL" id="FODF01000010">
    <property type="protein sequence ID" value="SEN73936.1"/>
    <property type="molecule type" value="Genomic_DNA"/>
</dbReference>
<evidence type="ECO:0000313" key="1">
    <source>
        <dbReference type="EMBL" id="SEN73936.1"/>
    </source>
</evidence>
<gene>
    <name evidence="1" type="ORF">SAMN05216454_11025</name>
</gene>
<reference evidence="1 2" key="1">
    <citation type="submission" date="2016-10" db="EMBL/GenBank/DDBJ databases">
        <authorList>
            <person name="de Groot N.N."/>
        </authorList>
    </citation>
    <scope>NUCLEOTIDE SEQUENCE [LARGE SCALE GENOMIC DNA]</scope>
    <source>
        <strain evidence="1 2">Calf135</strain>
    </source>
</reference>
<evidence type="ECO:0000313" key="2">
    <source>
        <dbReference type="Proteomes" id="UP000199512"/>
    </source>
</evidence>
<dbReference type="Proteomes" id="UP000199512">
    <property type="component" value="Unassembled WGS sequence"/>
</dbReference>
<name>A0A1H8J0X0_9FIRM</name>
<keyword evidence="2" id="KW-1185">Reference proteome</keyword>
<sequence length="49" mass="5243">MKNEVETMKYNSGCMVCGADLVYSHELMYSQCSICGAGVGSGIFTSVIK</sequence>
<organism evidence="1 2">
    <name type="scientific">Peptostreptococcus russellii</name>
    <dbReference type="NCBI Taxonomy" id="215200"/>
    <lineage>
        <taxon>Bacteria</taxon>
        <taxon>Bacillati</taxon>
        <taxon>Bacillota</taxon>
        <taxon>Clostridia</taxon>
        <taxon>Peptostreptococcales</taxon>
        <taxon>Peptostreptococcaceae</taxon>
        <taxon>Peptostreptococcus</taxon>
    </lineage>
</organism>
<accession>A0A1H8J0X0</accession>